<organism evidence="3 4">
    <name type="scientific">Tribolium castaneum</name>
    <name type="common">Red flour beetle</name>
    <dbReference type="NCBI Taxonomy" id="7070"/>
    <lineage>
        <taxon>Eukaryota</taxon>
        <taxon>Metazoa</taxon>
        <taxon>Ecdysozoa</taxon>
        <taxon>Arthropoda</taxon>
        <taxon>Hexapoda</taxon>
        <taxon>Insecta</taxon>
        <taxon>Pterygota</taxon>
        <taxon>Neoptera</taxon>
        <taxon>Endopterygota</taxon>
        <taxon>Coleoptera</taxon>
        <taxon>Polyphaga</taxon>
        <taxon>Cucujiformia</taxon>
        <taxon>Tenebrionidae</taxon>
        <taxon>Tenebrionidae incertae sedis</taxon>
        <taxon>Tribolium</taxon>
    </lineage>
</organism>
<sequence>MKICFCFLLLGVVTTTIAQKHNHVGFLDYAYTYDKKNYPDLEKHSCRMADDVFYRSLNTKSPLIHALRSLPDAKPVASDKLTAAAQPAANAKPAADGKAPAPK</sequence>
<keyword evidence="4" id="KW-1185">Reference proteome</keyword>
<feature type="signal peptide" evidence="2">
    <location>
        <begin position="1"/>
        <end position="18"/>
    </location>
</feature>
<dbReference type="InParanoid" id="D6WYP4"/>
<protein>
    <submittedName>
        <fullName evidence="3">Uncharacterized protein</fullName>
    </submittedName>
</protein>
<evidence type="ECO:0000313" key="3">
    <source>
        <dbReference type="EMBL" id="EFA08442.1"/>
    </source>
</evidence>
<gene>
    <name evidence="3" type="primary">AUGUSTUS-3.0.2_06089</name>
    <name evidence="3" type="ORF">TcasGA2_TC006089</name>
</gene>
<feature type="region of interest" description="Disordered" evidence="1">
    <location>
        <begin position="78"/>
        <end position="103"/>
    </location>
</feature>
<dbReference type="KEGG" id="tca:103313755"/>
<dbReference type="HOGENOM" id="CLU_2267168_0_0_1"/>
<reference evidence="3 4" key="1">
    <citation type="journal article" date="2008" name="Nature">
        <title>The genome of the model beetle and pest Tribolium castaneum.</title>
        <authorList>
            <consortium name="Tribolium Genome Sequencing Consortium"/>
            <person name="Richards S."/>
            <person name="Gibbs R.A."/>
            <person name="Weinstock G.M."/>
            <person name="Brown S.J."/>
            <person name="Denell R."/>
            <person name="Beeman R.W."/>
            <person name="Gibbs R."/>
            <person name="Beeman R.W."/>
            <person name="Brown S.J."/>
            <person name="Bucher G."/>
            <person name="Friedrich M."/>
            <person name="Grimmelikhuijzen C.J."/>
            <person name="Klingler M."/>
            <person name="Lorenzen M."/>
            <person name="Richards S."/>
            <person name="Roth S."/>
            <person name="Schroder R."/>
            <person name="Tautz D."/>
            <person name="Zdobnov E.M."/>
            <person name="Muzny D."/>
            <person name="Gibbs R.A."/>
            <person name="Weinstock G.M."/>
            <person name="Attaway T."/>
            <person name="Bell S."/>
            <person name="Buhay C.J."/>
            <person name="Chandrabose M.N."/>
            <person name="Chavez D."/>
            <person name="Clerk-Blankenburg K.P."/>
            <person name="Cree A."/>
            <person name="Dao M."/>
            <person name="Davis C."/>
            <person name="Chacko J."/>
            <person name="Dinh H."/>
            <person name="Dugan-Rocha S."/>
            <person name="Fowler G."/>
            <person name="Garner T.T."/>
            <person name="Garnes J."/>
            <person name="Gnirke A."/>
            <person name="Hawes A."/>
            <person name="Hernandez J."/>
            <person name="Hines S."/>
            <person name="Holder M."/>
            <person name="Hume J."/>
            <person name="Jhangiani S.N."/>
            <person name="Joshi V."/>
            <person name="Khan Z.M."/>
            <person name="Jackson L."/>
            <person name="Kovar C."/>
            <person name="Kowis A."/>
            <person name="Lee S."/>
            <person name="Lewis L.R."/>
            <person name="Margolis J."/>
            <person name="Morgan M."/>
            <person name="Nazareth L.V."/>
            <person name="Nguyen N."/>
            <person name="Okwuonu G."/>
            <person name="Parker D."/>
            <person name="Richards S."/>
            <person name="Ruiz S.J."/>
            <person name="Santibanez J."/>
            <person name="Savard J."/>
            <person name="Scherer S.E."/>
            <person name="Schneider B."/>
            <person name="Sodergren E."/>
            <person name="Tautz D."/>
            <person name="Vattahil S."/>
            <person name="Villasana D."/>
            <person name="White C.S."/>
            <person name="Wright R."/>
            <person name="Park Y."/>
            <person name="Beeman R.W."/>
            <person name="Lord J."/>
            <person name="Oppert B."/>
            <person name="Lorenzen M."/>
            <person name="Brown S."/>
            <person name="Wang L."/>
            <person name="Savard J."/>
            <person name="Tautz D."/>
            <person name="Richards S."/>
            <person name="Weinstock G."/>
            <person name="Gibbs R.A."/>
            <person name="Liu Y."/>
            <person name="Worley K."/>
            <person name="Weinstock G."/>
            <person name="Elsik C.G."/>
            <person name="Reese J.T."/>
            <person name="Elhaik E."/>
            <person name="Landan G."/>
            <person name="Graur D."/>
            <person name="Arensburger P."/>
            <person name="Atkinson P."/>
            <person name="Beeman R.W."/>
            <person name="Beidler J."/>
            <person name="Brown S.J."/>
            <person name="Demuth J.P."/>
            <person name="Drury D.W."/>
            <person name="Du Y.Z."/>
            <person name="Fujiwara H."/>
            <person name="Lorenzen M."/>
            <person name="Maselli V."/>
            <person name="Osanai M."/>
            <person name="Park Y."/>
            <person name="Robertson H.M."/>
            <person name="Tu Z."/>
            <person name="Wang J.J."/>
            <person name="Wang S."/>
            <person name="Richards S."/>
            <person name="Song H."/>
            <person name="Zhang L."/>
            <person name="Sodergren E."/>
            <person name="Werner D."/>
            <person name="Stanke M."/>
            <person name="Morgenstern B."/>
            <person name="Solovyev V."/>
            <person name="Kosarev P."/>
            <person name="Brown G."/>
            <person name="Chen H.C."/>
            <person name="Ermolaeva O."/>
            <person name="Hlavina W."/>
            <person name="Kapustin Y."/>
            <person name="Kiryutin B."/>
            <person name="Kitts P."/>
            <person name="Maglott D."/>
            <person name="Pruitt K."/>
            <person name="Sapojnikov V."/>
            <person name="Souvorov A."/>
            <person name="Mackey A.J."/>
            <person name="Waterhouse R.M."/>
            <person name="Wyder S."/>
            <person name="Zdobnov E.M."/>
            <person name="Zdobnov E.M."/>
            <person name="Wyder S."/>
            <person name="Kriventseva E.V."/>
            <person name="Kadowaki T."/>
            <person name="Bork P."/>
            <person name="Aranda M."/>
            <person name="Bao R."/>
            <person name="Beermann A."/>
            <person name="Berns N."/>
            <person name="Bolognesi R."/>
            <person name="Bonneton F."/>
            <person name="Bopp D."/>
            <person name="Brown S.J."/>
            <person name="Bucher G."/>
            <person name="Butts T."/>
            <person name="Chaumot A."/>
            <person name="Denell R.E."/>
            <person name="Ferrier D.E."/>
            <person name="Friedrich M."/>
            <person name="Gordon C.M."/>
            <person name="Jindra M."/>
            <person name="Klingler M."/>
            <person name="Lan Q."/>
            <person name="Lattorff H.M."/>
            <person name="Laudet V."/>
            <person name="von Levetsow C."/>
            <person name="Liu Z."/>
            <person name="Lutz R."/>
            <person name="Lynch J.A."/>
            <person name="da Fonseca R.N."/>
            <person name="Posnien N."/>
            <person name="Reuter R."/>
            <person name="Roth S."/>
            <person name="Savard J."/>
            <person name="Schinko J.B."/>
            <person name="Schmitt C."/>
            <person name="Schoppmeier M."/>
            <person name="Schroder R."/>
            <person name="Shippy T.D."/>
            <person name="Simonnet F."/>
            <person name="Marques-Souza H."/>
            <person name="Tautz D."/>
            <person name="Tomoyasu Y."/>
            <person name="Trauner J."/>
            <person name="Van der Zee M."/>
            <person name="Vervoort M."/>
            <person name="Wittkopp N."/>
            <person name="Wimmer E.A."/>
            <person name="Yang X."/>
            <person name="Jones A.K."/>
            <person name="Sattelle D.B."/>
            <person name="Ebert P.R."/>
            <person name="Nelson D."/>
            <person name="Scott J.G."/>
            <person name="Beeman R.W."/>
            <person name="Muthukrishnan S."/>
            <person name="Kramer K.J."/>
            <person name="Arakane Y."/>
            <person name="Beeman R.W."/>
            <person name="Zhu Q."/>
            <person name="Hogenkamp D."/>
            <person name="Dixit R."/>
            <person name="Oppert B."/>
            <person name="Jiang H."/>
            <person name="Zou Z."/>
            <person name="Marshall J."/>
            <person name="Elpidina E."/>
            <person name="Vinokurov K."/>
            <person name="Oppert C."/>
            <person name="Zou Z."/>
            <person name="Evans J."/>
            <person name="Lu Z."/>
            <person name="Zhao P."/>
            <person name="Sumathipala N."/>
            <person name="Altincicek B."/>
            <person name="Vilcinskas A."/>
            <person name="Williams M."/>
            <person name="Hultmark D."/>
            <person name="Hetru C."/>
            <person name="Jiang H."/>
            <person name="Grimmelikhuijzen C.J."/>
            <person name="Hauser F."/>
            <person name="Cazzamali G."/>
            <person name="Williamson M."/>
            <person name="Park Y."/>
            <person name="Li B."/>
            <person name="Tanaka Y."/>
            <person name="Predel R."/>
            <person name="Neupert S."/>
            <person name="Schachtner J."/>
            <person name="Verleyen P."/>
            <person name="Raible F."/>
            <person name="Bork P."/>
            <person name="Friedrich M."/>
            <person name="Walden K.K."/>
            <person name="Robertson H.M."/>
            <person name="Angeli S."/>
            <person name="Foret S."/>
            <person name="Bucher G."/>
            <person name="Schuetz S."/>
            <person name="Maleszka R."/>
            <person name="Wimmer E.A."/>
            <person name="Beeman R.W."/>
            <person name="Lorenzen M."/>
            <person name="Tomoyasu Y."/>
            <person name="Miller S.C."/>
            <person name="Grossmann D."/>
            <person name="Bucher G."/>
        </authorList>
    </citation>
    <scope>NUCLEOTIDE SEQUENCE [LARGE SCALE GENOMIC DNA]</scope>
    <source>
        <strain evidence="3 4">Georgia GA2</strain>
    </source>
</reference>
<keyword evidence="2" id="KW-0732">Signal</keyword>
<evidence type="ECO:0000256" key="2">
    <source>
        <dbReference type="SAM" id="SignalP"/>
    </source>
</evidence>
<dbReference type="Proteomes" id="UP000007266">
    <property type="component" value="Linkage group 8"/>
</dbReference>
<reference evidence="3 4" key="2">
    <citation type="journal article" date="2010" name="Nucleic Acids Res.">
        <title>BeetleBase in 2010: revisions to provide comprehensive genomic information for Tribolium castaneum.</title>
        <authorList>
            <person name="Kim H.S."/>
            <person name="Murphy T."/>
            <person name="Xia J."/>
            <person name="Caragea D."/>
            <person name="Park Y."/>
            <person name="Beeman R.W."/>
            <person name="Lorenzen M.D."/>
            <person name="Butcher S."/>
            <person name="Manak J.R."/>
            <person name="Brown S.J."/>
        </authorList>
    </citation>
    <scope>GENOME REANNOTATION</scope>
    <source>
        <strain evidence="3 4">Georgia GA2</strain>
    </source>
</reference>
<dbReference type="EMBL" id="KQ971357">
    <property type="protein sequence ID" value="EFA08442.1"/>
    <property type="molecule type" value="Genomic_DNA"/>
</dbReference>
<dbReference type="AlphaFoldDB" id="D6WYP4"/>
<evidence type="ECO:0000313" key="4">
    <source>
        <dbReference type="Proteomes" id="UP000007266"/>
    </source>
</evidence>
<accession>D6WYP4</accession>
<evidence type="ECO:0000256" key="1">
    <source>
        <dbReference type="SAM" id="MobiDB-lite"/>
    </source>
</evidence>
<proteinExistence type="predicted"/>
<feature type="compositionally biased region" description="Low complexity" evidence="1">
    <location>
        <begin position="80"/>
        <end position="103"/>
    </location>
</feature>
<name>D6WYP4_TRICA</name>
<feature type="chain" id="PRO_5003090388" evidence="2">
    <location>
        <begin position="19"/>
        <end position="103"/>
    </location>
</feature>